<dbReference type="EMBL" id="JAACJM010000029">
    <property type="protein sequence ID" value="KAF5365082.1"/>
    <property type="molecule type" value="Genomic_DNA"/>
</dbReference>
<organism evidence="1 2">
    <name type="scientific">Tetrapyrgos nigripes</name>
    <dbReference type="NCBI Taxonomy" id="182062"/>
    <lineage>
        <taxon>Eukaryota</taxon>
        <taxon>Fungi</taxon>
        <taxon>Dikarya</taxon>
        <taxon>Basidiomycota</taxon>
        <taxon>Agaricomycotina</taxon>
        <taxon>Agaricomycetes</taxon>
        <taxon>Agaricomycetidae</taxon>
        <taxon>Agaricales</taxon>
        <taxon>Marasmiineae</taxon>
        <taxon>Marasmiaceae</taxon>
        <taxon>Tetrapyrgos</taxon>
    </lineage>
</organism>
<dbReference type="AlphaFoldDB" id="A0A8H5GHI0"/>
<proteinExistence type="predicted"/>
<comment type="caution">
    <text evidence="1">The sequence shown here is derived from an EMBL/GenBank/DDBJ whole genome shotgun (WGS) entry which is preliminary data.</text>
</comment>
<accession>A0A8H5GHI0</accession>
<evidence type="ECO:0000313" key="2">
    <source>
        <dbReference type="Proteomes" id="UP000559256"/>
    </source>
</evidence>
<reference evidence="1 2" key="1">
    <citation type="journal article" date="2020" name="ISME J.">
        <title>Uncovering the hidden diversity of litter-decomposition mechanisms in mushroom-forming fungi.</title>
        <authorList>
            <person name="Floudas D."/>
            <person name="Bentzer J."/>
            <person name="Ahren D."/>
            <person name="Johansson T."/>
            <person name="Persson P."/>
            <person name="Tunlid A."/>
        </authorList>
    </citation>
    <scope>NUCLEOTIDE SEQUENCE [LARGE SCALE GENOMIC DNA]</scope>
    <source>
        <strain evidence="1 2">CBS 291.85</strain>
    </source>
</reference>
<sequence length="172" mass="19794">MDASASRPASIRRYAEGLTLLQHANIRLREAFSHLGSVAYPTHTQTTGKQNDSVTITIAFYSLQIRHQSAGRLLEEEVARVRLKINRDETPTVLRLAQDIPKFHGKFKVTIFRLPSDCNNDLPRSYMLSVKESNLMNTNASLGIRRTFLLPVCHPKRFFISHYLKWLFFLHV</sequence>
<dbReference type="Proteomes" id="UP000559256">
    <property type="component" value="Unassembled WGS sequence"/>
</dbReference>
<name>A0A8H5GHI0_9AGAR</name>
<evidence type="ECO:0000313" key="1">
    <source>
        <dbReference type="EMBL" id="KAF5365082.1"/>
    </source>
</evidence>
<gene>
    <name evidence="1" type="ORF">D9758_010980</name>
</gene>
<protein>
    <submittedName>
        <fullName evidence="1">Uncharacterized protein</fullName>
    </submittedName>
</protein>
<keyword evidence="2" id="KW-1185">Reference proteome</keyword>